<organism evidence="1">
    <name type="scientific">Rhizophora mucronata</name>
    <name type="common">Asiatic mangrove</name>
    <dbReference type="NCBI Taxonomy" id="61149"/>
    <lineage>
        <taxon>Eukaryota</taxon>
        <taxon>Viridiplantae</taxon>
        <taxon>Streptophyta</taxon>
        <taxon>Embryophyta</taxon>
        <taxon>Tracheophyta</taxon>
        <taxon>Spermatophyta</taxon>
        <taxon>Magnoliopsida</taxon>
        <taxon>eudicotyledons</taxon>
        <taxon>Gunneridae</taxon>
        <taxon>Pentapetalae</taxon>
        <taxon>rosids</taxon>
        <taxon>fabids</taxon>
        <taxon>Malpighiales</taxon>
        <taxon>Rhizophoraceae</taxon>
        <taxon>Rhizophora</taxon>
    </lineage>
</organism>
<sequence length="40" mass="4845">MELHHKITAPTCQKQFWINISVQESIFFHGFRQSERVTRI</sequence>
<dbReference type="EMBL" id="GGEC01005793">
    <property type="protein sequence ID" value="MBW86276.1"/>
    <property type="molecule type" value="Transcribed_RNA"/>
</dbReference>
<proteinExistence type="predicted"/>
<reference evidence="1" key="1">
    <citation type="submission" date="2018-02" db="EMBL/GenBank/DDBJ databases">
        <title>Rhizophora mucronata_Transcriptome.</title>
        <authorList>
            <person name="Meera S.P."/>
            <person name="Sreeshan A."/>
            <person name="Augustine A."/>
        </authorList>
    </citation>
    <scope>NUCLEOTIDE SEQUENCE</scope>
    <source>
        <tissue evidence="1">Leaf</tissue>
    </source>
</reference>
<accession>A0A2P2IYI8</accession>
<protein>
    <submittedName>
        <fullName evidence="1">Uncharacterized protein</fullName>
    </submittedName>
</protein>
<dbReference type="AlphaFoldDB" id="A0A2P2IYI8"/>
<name>A0A2P2IYI8_RHIMU</name>
<evidence type="ECO:0000313" key="1">
    <source>
        <dbReference type="EMBL" id="MBW86276.1"/>
    </source>
</evidence>